<evidence type="ECO:0000313" key="4">
    <source>
        <dbReference type="Proteomes" id="UP001243009"/>
    </source>
</evidence>
<dbReference type="EMBL" id="JAUTWS010000097">
    <property type="protein sequence ID" value="MDO9713525.1"/>
    <property type="molecule type" value="Genomic_DNA"/>
</dbReference>
<dbReference type="SUPFAM" id="SSF56601">
    <property type="entry name" value="beta-lactamase/transpeptidase-like"/>
    <property type="match status" value="1"/>
</dbReference>
<accession>A0ABT9EBW1</accession>
<name>A0ABT9EBW1_9PROT</name>
<comment type="caution">
    <text evidence="3">The sequence shown here is derived from an EMBL/GenBank/DDBJ whole genome shotgun (WGS) entry which is preliminary data.</text>
</comment>
<feature type="region of interest" description="Disordered" evidence="1">
    <location>
        <begin position="24"/>
        <end position="57"/>
    </location>
</feature>
<dbReference type="Gene3D" id="3.40.710.10">
    <property type="entry name" value="DD-peptidase/beta-lactamase superfamily"/>
    <property type="match status" value="1"/>
</dbReference>
<dbReference type="InterPro" id="IPR050789">
    <property type="entry name" value="Diverse_Enzym_Activities"/>
</dbReference>
<sequence length="454" mass="48344">MNRRTLLSVPPLLAAASTFGSLRPASAQQAQQSGSNVTPLASRQQQPLPPAKPDEVGLSAERLGRIRPVLEAEIAEGRLPGAVVMIARRGRLAYSEAFGFRDRQANAPMTAAAVFRLYSMTKPLTAVAATMLMEEGRIGLADPVAKYLPGFDRLQVSVAREGGTYETVPAARPMLVYDLLRHTSGLAYGELTQNAPVRDAYARTRLYLPGVIDYDSRGPSPQEFVQGLAQAPLARQPGTTWEYSLSIDALGRVVEAASGKRLEEFLEERLFRPLRMVDAGFLLRGGQAERLAAHGGVDPALNNQPVAMLDVSKPPGNASGGAGGLASAGDYLRFAQMLANGGQLDGARVLSPAAVRLMTSDHIAGLAQPLPPGMLLFNSPGYGFGFGMMVRLADGGALVPGYAGQFMWAGYGGTYFWVDPKAELAAVYMTAAPSVGRAAYRRLFMQLTYGAVDA</sequence>
<proteinExistence type="predicted"/>
<evidence type="ECO:0000313" key="3">
    <source>
        <dbReference type="EMBL" id="MDO9713525.1"/>
    </source>
</evidence>
<dbReference type="PANTHER" id="PTHR43283:SF3">
    <property type="entry name" value="BETA-LACTAMASE FAMILY PROTEIN (AFU_ORTHOLOGUE AFUA_5G07500)"/>
    <property type="match status" value="1"/>
</dbReference>
<keyword evidence="4" id="KW-1185">Reference proteome</keyword>
<evidence type="ECO:0000259" key="2">
    <source>
        <dbReference type="Pfam" id="PF00144"/>
    </source>
</evidence>
<dbReference type="RefSeq" id="WP_305108382.1">
    <property type="nucleotide sequence ID" value="NZ_JAUTWS010000097.1"/>
</dbReference>
<feature type="domain" description="Beta-lactamase-related" evidence="2">
    <location>
        <begin position="70"/>
        <end position="441"/>
    </location>
</feature>
<feature type="compositionally biased region" description="Low complexity" evidence="1">
    <location>
        <begin position="25"/>
        <end position="35"/>
    </location>
</feature>
<gene>
    <name evidence="3" type="ORF">Q7A36_34710</name>
</gene>
<dbReference type="InterPro" id="IPR001466">
    <property type="entry name" value="Beta-lactam-related"/>
</dbReference>
<dbReference type="InterPro" id="IPR012338">
    <property type="entry name" value="Beta-lactam/transpept-like"/>
</dbReference>
<reference evidence="3 4" key="1">
    <citation type="submission" date="2023-08" db="EMBL/GenBank/DDBJ databases">
        <title>The draft genome sequence of Paracraurococcus sp. LOR1-02.</title>
        <authorList>
            <person name="Kingkaew E."/>
            <person name="Tanasupawat S."/>
        </authorList>
    </citation>
    <scope>NUCLEOTIDE SEQUENCE [LARGE SCALE GENOMIC DNA]</scope>
    <source>
        <strain evidence="3 4">LOR1-02</strain>
    </source>
</reference>
<feature type="compositionally biased region" description="Polar residues" evidence="1">
    <location>
        <begin position="36"/>
        <end position="46"/>
    </location>
</feature>
<dbReference type="Pfam" id="PF00144">
    <property type="entry name" value="Beta-lactamase"/>
    <property type="match status" value="1"/>
</dbReference>
<keyword evidence="3" id="KW-0378">Hydrolase</keyword>
<organism evidence="3 4">
    <name type="scientific">Paracraurococcus lichenis</name>
    <dbReference type="NCBI Taxonomy" id="3064888"/>
    <lineage>
        <taxon>Bacteria</taxon>
        <taxon>Pseudomonadati</taxon>
        <taxon>Pseudomonadota</taxon>
        <taxon>Alphaproteobacteria</taxon>
        <taxon>Acetobacterales</taxon>
        <taxon>Roseomonadaceae</taxon>
        <taxon>Paracraurococcus</taxon>
    </lineage>
</organism>
<dbReference type="GO" id="GO:0016787">
    <property type="term" value="F:hydrolase activity"/>
    <property type="evidence" value="ECO:0007669"/>
    <property type="project" value="UniProtKB-KW"/>
</dbReference>
<dbReference type="Proteomes" id="UP001243009">
    <property type="component" value="Unassembled WGS sequence"/>
</dbReference>
<evidence type="ECO:0000256" key="1">
    <source>
        <dbReference type="SAM" id="MobiDB-lite"/>
    </source>
</evidence>
<protein>
    <submittedName>
        <fullName evidence="3">Serine hydrolase domain-containing protein</fullName>
        <ecNumber evidence="3">3.1.1.103</ecNumber>
    </submittedName>
</protein>
<dbReference type="EC" id="3.1.1.103" evidence="3"/>
<dbReference type="PANTHER" id="PTHR43283">
    <property type="entry name" value="BETA-LACTAMASE-RELATED"/>
    <property type="match status" value="1"/>
</dbReference>